<dbReference type="CDD" id="cd02440">
    <property type="entry name" value="AdoMet_MTases"/>
    <property type="match status" value="1"/>
</dbReference>
<organism evidence="1 2">
    <name type="scientific">Geomonas diazotrophica</name>
    <dbReference type="NCBI Taxonomy" id="2843197"/>
    <lineage>
        <taxon>Bacteria</taxon>
        <taxon>Pseudomonadati</taxon>
        <taxon>Thermodesulfobacteriota</taxon>
        <taxon>Desulfuromonadia</taxon>
        <taxon>Geobacterales</taxon>
        <taxon>Geobacteraceae</taxon>
        <taxon>Geomonas</taxon>
    </lineage>
</organism>
<sequence>MPEKTRRACPLCGAHAERARTLLLAQGAPLLSCACGMMYLEVQQQESDLAEYSDYVGNFCNRHDSLLKAGAYAARSILDGLGSVGSLLEVGIGVGALAQQAKARGIDYWCVEPCKELVQLACDKQLIREEKTLICPIEESRLPRERFDAVVLNMVLEHLLDPVLALKIALLALKPGGMIYLEVPNSRLFTLRAALRRRLGMTAFMSGHINFFTPVTIKECLALAGMQESHTRIVSNFRRGEGEAMVSFYKNAASKLKVIDGILRRFPVDEALGIAAILCCYGRKARR</sequence>
<dbReference type="EMBL" id="CP076724">
    <property type="protein sequence ID" value="QWV95945.1"/>
    <property type="molecule type" value="Genomic_DNA"/>
</dbReference>
<dbReference type="PANTHER" id="PTHR43861:SF6">
    <property type="entry name" value="METHYLTRANSFERASE TYPE 11"/>
    <property type="match status" value="1"/>
</dbReference>
<dbReference type="Pfam" id="PF13489">
    <property type="entry name" value="Methyltransf_23"/>
    <property type="match status" value="1"/>
</dbReference>
<keyword evidence="1" id="KW-0808">Transferase</keyword>
<accession>A0ABX8JC46</accession>
<dbReference type="GO" id="GO:0032259">
    <property type="term" value="P:methylation"/>
    <property type="evidence" value="ECO:0007669"/>
    <property type="project" value="UniProtKB-KW"/>
</dbReference>
<name>A0ABX8JC46_9BACT</name>
<keyword evidence="2" id="KW-1185">Reference proteome</keyword>
<dbReference type="PANTHER" id="PTHR43861">
    <property type="entry name" value="TRANS-ACONITATE 2-METHYLTRANSFERASE-RELATED"/>
    <property type="match status" value="1"/>
</dbReference>
<gene>
    <name evidence="1" type="ORF">KP005_11165</name>
</gene>
<keyword evidence="1" id="KW-0489">Methyltransferase</keyword>
<evidence type="ECO:0000313" key="1">
    <source>
        <dbReference type="EMBL" id="QWV95945.1"/>
    </source>
</evidence>
<reference evidence="1 2" key="1">
    <citation type="submission" date="2021-06" db="EMBL/GenBank/DDBJ databases">
        <title>Gemonas diversity in paddy soil.</title>
        <authorList>
            <person name="Liu G."/>
        </authorList>
    </citation>
    <scope>NUCLEOTIDE SEQUENCE [LARGE SCALE GENOMIC DNA]</scope>
    <source>
        <strain evidence="1 2">RG29</strain>
    </source>
</reference>
<dbReference type="GO" id="GO:0008168">
    <property type="term" value="F:methyltransferase activity"/>
    <property type="evidence" value="ECO:0007669"/>
    <property type="project" value="UniProtKB-KW"/>
</dbReference>
<dbReference type="Proteomes" id="UP000683493">
    <property type="component" value="Chromosome"/>
</dbReference>
<protein>
    <submittedName>
        <fullName evidence="1">Class I SAM-dependent methyltransferase</fullName>
    </submittedName>
</protein>
<dbReference type="PROSITE" id="PS51257">
    <property type="entry name" value="PROKAR_LIPOPROTEIN"/>
    <property type="match status" value="1"/>
</dbReference>
<evidence type="ECO:0000313" key="2">
    <source>
        <dbReference type="Proteomes" id="UP000683493"/>
    </source>
</evidence>
<proteinExistence type="predicted"/>